<sequence length="474" mass="51473">MQSSQDVGYVPFARQRRKPPVDVSTLEGFSISSNPPVPSAAGKGPPPPPPVPAPDEKGAGILGSITDGSTMTYSNSVPRSAIHNLGAAFSSKLSDRGRTNYRPETMSMGKAISGPPVLADPPNISRGGTAGRSSRRSHSAPPSEAVEKEFDVDPSNPDLGVTVKDEDIGSSVGAQERKFTSTTNNETSTDSSTPPTSEPSPTTDLDSDFVFVHDEAGDISIDTEDAVGALSRVHRVDFMVFPPSSAGPVKAVRKPRFGTPPVVPSQETRIREAMDNEQNAEVNEMGLRRREAEEMLSSKQKRQIVKEEVKNNKALSRIIKEEGKMEKKTIAMTVSELEDLQRAHKQSMKLEGKAMANHSKALGTYNKLLSSLDEAKKKYQGLEGKVQSAATQLQQATESLSDHKERVLEALDRVEEKQVEVDNLRRQFGVEAKERVLVLDDLKSGVDTSPMEGSVSMIKQKTSHRKSRFGSLKV</sequence>
<feature type="region of interest" description="Disordered" evidence="2">
    <location>
        <begin position="241"/>
        <end position="263"/>
    </location>
</feature>
<comment type="caution">
    <text evidence="3">The sequence shown here is derived from an EMBL/GenBank/DDBJ whole genome shotgun (WGS) entry which is preliminary data.</text>
</comment>
<evidence type="ECO:0000313" key="4">
    <source>
        <dbReference type="Proteomes" id="UP000541558"/>
    </source>
</evidence>
<dbReference type="EMBL" id="JAACJK010000001">
    <property type="protein sequence ID" value="KAF5341741.1"/>
    <property type="molecule type" value="Genomic_DNA"/>
</dbReference>
<evidence type="ECO:0000256" key="1">
    <source>
        <dbReference type="SAM" id="Coils"/>
    </source>
</evidence>
<organism evidence="3 4">
    <name type="scientific">Ephemerocybe angulata</name>
    <dbReference type="NCBI Taxonomy" id="980116"/>
    <lineage>
        <taxon>Eukaryota</taxon>
        <taxon>Fungi</taxon>
        <taxon>Dikarya</taxon>
        <taxon>Basidiomycota</taxon>
        <taxon>Agaricomycotina</taxon>
        <taxon>Agaricomycetes</taxon>
        <taxon>Agaricomycetidae</taxon>
        <taxon>Agaricales</taxon>
        <taxon>Agaricineae</taxon>
        <taxon>Psathyrellaceae</taxon>
        <taxon>Ephemerocybe</taxon>
    </lineage>
</organism>
<dbReference type="OrthoDB" id="3267800at2759"/>
<accession>A0A8H5FM22</accession>
<reference evidence="3 4" key="1">
    <citation type="journal article" date="2020" name="ISME J.">
        <title>Uncovering the hidden diversity of litter-decomposition mechanisms in mushroom-forming fungi.</title>
        <authorList>
            <person name="Floudas D."/>
            <person name="Bentzer J."/>
            <person name="Ahren D."/>
            <person name="Johansson T."/>
            <person name="Persson P."/>
            <person name="Tunlid A."/>
        </authorList>
    </citation>
    <scope>NUCLEOTIDE SEQUENCE [LARGE SCALE GENOMIC DNA]</scope>
    <source>
        <strain evidence="3 4">CBS 175.51</strain>
    </source>
</reference>
<feature type="compositionally biased region" description="Pro residues" evidence="2">
    <location>
        <begin position="44"/>
        <end position="53"/>
    </location>
</feature>
<name>A0A8H5FM22_9AGAR</name>
<feature type="compositionally biased region" description="Low complexity" evidence="2">
    <location>
        <begin position="180"/>
        <end position="204"/>
    </location>
</feature>
<protein>
    <submittedName>
        <fullName evidence="3">Uncharacterized protein</fullName>
    </submittedName>
</protein>
<proteinExistence type="predicted"/>
<evidence type="ECO:0000313" key="3">
    <source>
        <dbReference type="EMBL" id="KAF5341741.1"/>
    </source>
</evidence>
<dbReference type="Proteomes" id="UP000541558">
    <property type="component" value="Unassembled WGS sequence"/>
</dbReference>
<feature type="coiled-coil region" evidence="1">
    <location>
        <begin position="365"/>
        <end position="427"/>
    </location>
</feature>
<feature type="region of interest" description="Disordered" evidence="2">
    <location>
        <begin position="1"/>
        <end position="207"/>
    </location>
</feature>
<feature type="region of interest" description="Disordered" evidence="2">
    <location>
        <begin position="447"/>
        <end position="474"/>
    </location>
</feature>
<keyword evidence="1" id="KW-0175">Coiled coil</keyword>
<dbReference type="AlphaFoldDB" id="A0A8H5FM22"/>
<feature type="compositionally biased region" description="Polar residues" evidence="2">
    <location>
        <begin position="66"/>
        <end position="78"/>
    </location>
</feature>
<evidence type="ECO:0000256" key="2">
    <source>
        <dbReference type="SAM" id="MobiDB-lite"/>
    </source>
</evidence>
<keyword evidence="4" id="KW-1185">Reference proteome</keyword>
<gene>
    <name evidence="3" type="ORF">D9611_001641</name>
</gene>